<feature type="transmembrane region" description="Helical" evidence="1">
    <location>
        <begin position="413"/>
        <end position="439"/>
    </location>
</feature>
<feature type="transmembrane region" description="Helical" evidence="1">
    <location>
        <begin position="165"/>
        <end position="183"/>
    </location>
</feature>
<reference evidence="2 3" key="1">
    <citation type="submission" date="2019-04" db="EMBL/GenBank/DDBJ databases">
        <title>Cohnella sp. nov. isolated from preserved vegetables.</title>
        <authorList>
            <person name="Lin S.-Y."/>
            <person name="Hung M.-H."/>
            <person name="Young C.-C."/>
        </authorList>
    </citation>
    <scope>NUCLEOTIDE SEQUENCE [LARGE SCALE GENOMIC DNA]</scope>
    <source>
        <strain evidence="2 3">CC-MHH1044</strain>
    </source>
</reference>
<accession>A0A4V3WFT8</accession>
<organism evidence="2 3">
    <name type="scientific">Cohnella fermenti</name>
    <dbReference type="NCBI Taxonomy" id="2565925"/>
    <lineage>
        <taxon>Bacteria</taxon>
        <taxon>Bacillati</taxon>
        <taxon>Bacillota</taxon>
        <taxon>Bacilli</taxon>
        <taxon>Bacillales</taxon>
        <taxon>Paenibacillaceae</taxon>
        <taxon>Cohnella</taxon>
    </lineage>
</organism>
<keyword evidence="1" id="KW-1133">Transmembrane helix</keyword>
<feature type="transmembrane region" description="Helical" evidence="1">
    <location>
        <begin position="135"/>
        <end position="159"/>
    </location>
</feature>
<proteinExistence type="predicted"/>
<sequence length="535" mass="60043">MRTMTGTLNTLLSIRTSTTANRFFYYFRKVPFIGRLLPDTAYSNLKLKRFMYVIVRIVSLLWGFAAKFAYLGLLFYLPIGALGGDLPEEDRLRLFFHLFLLLSFVVAGVTSAVVLETKREKYIAVKLMRVAAARYMKASLGYRYVLFFVQFVPALLFFIKILGGSALQGVLLAATATLWRVLIEYQHLRLFEKTGMVLIKNNAIVWLTIGIGYAAAYAPLLLETVPYRVELLVNGPLALTVSLWGSFAAVRLARYPDYARAVEAATKRDDPLLNLGQVFADAQKADVKKATGDYTGENLTDEPARGQEGYAYLNSLFFARHRKLIAQPLYRRLAIIGGIAFVGTLFALLKRESIAEPELSVIFPYLPLALFFLSIGERVCKAMFYNCDLSLLRYGFYRNAANRHFRIRLRRIVGLNLIVAAAIAAALTIVAVAIGAPLGGDLVMLWVYALSLSVLFSVHHLFMYYIFQPYSVEWNSKNPMFHVLNALVSMFCGASIWIEAPASIFFAAALILTPLYLVAALVLVKRIGPRTFRIK</sequence>
<name>A0A4V3WFT8_9BACL</name>
<dbReference type="Proteomes" id="UP000310636">
    <property type="component" value="Unassembled WGS sequence"/>
</dbReference>
<dbReference type="EMBL" id="SSOB01000008">
    <property type="protein sequence ID" value="THF81628.1"/>
    <property type="molecule type" value="Genomic_DNA"/>
</dbReference>
<evidence type="ECO:0000256" key="1">
    <source>
        <dbReference type="SAM" id="Phobius"/>
    </source>
</evidence>
<evidence type="ECO:0000313" key="2">
    <source>
        <dbReference type="EMBL" id="THF81628.1"/>
    </source>
</evidence>
<keyword evidence="1" id="KW-0812">Transmembrane</keyword>
<feature type="transmembrane region" description="Helical" evidence="1">
    <location>
        <begin position="361"/>
        <end position="380"/>
    </location>
</feature>
<dbReference type="OrthoDB" id="1710898at2"/>
<protein>
    <submittedName>
        <fullName evidence="2">Uncharacterized protein</fullName>
    </submittedName>
</protein>
<feature type="transmembrane region" description="Helical" evidence="1">
    <location>
        <begin position="504"/>
        <end position="524"/>
    </location>
</feature>
<feature type="transmembrane region" description="Helical" evidence="1">
    <location>
        <begin position="94"/>
        <end position="115"/>
    </location>
</feature>
<feature type="transmembrane region" description="Helical" evidence="1">
    <location>
        <begin position="329"/>
        <end position="349"/>
    </location>
</feature>
<comment type="caution">
    <text evidence="2">The sequence shown here is derived from an EMBL/GenBank/DDBJ whole genome shotgun (WGS) entry which is preliminary data.</text>
</comment>
<gene>
    <name evidence="2" type="ORF">E6C55_07805</name>
</gene>
<feature type="transmembrane region" description="Helical" evidence="1">
    <location>
        <begin position="232"/>
        <end position="250"/>
    </location>
</feature>
<feature type="transmembrane region" description="Helical" evidence="1">
    <location>
        <begin position="479"/>
        <end position="498"/>
    </location>
</feature>
<keyword evidence="3" id="KW-1185">Reference proteome</keyword>
<feature type="transmembrane region" description="Helical" evidence="1">
    <location>
        <begin position="445"/>
        <end position="467"/>
    </location>
</feature>
<dbReference type="RefSeq" id="WP_136369224.1">
    <property type="nucleotide sequence ID" value="NZ_SSOB01000008.1"/>
</dbReference>
<evidence type="ECO:0000313" key="3">
    <source>
        <dbReference type="Proteomes" id="UP000310636"/>
    </source>
</evidence>
<feature type="transmembrane region" description="Helical" evidence="1">
    <location>
        <begin position="53"/>
        <end position="79"/>
    </location>
</feature>
<keyword evidence="1" id="KW-0472">Membrane</keyword>
<feature type="transmembrane region" description="Helical" evidence="1">
    <location>
        <begin position="203"/>
        <end position="220"/>
    </location>
</feature>
<dbReference type="AlphaFoldDB" id="A0A4V3WFT8"/>